<evidence type="ECO:0000313" key="8">
    <source>
        <dbReference type="Proteomes" id="UP000695000"/>
    </source>
</evidence>
<dbReference type="Gene3D" id="3.40.50.980">
    <property type="match status" value="2"/>
</dbReference>
<keyword evidence="5" id="KW-0812">Transmembrane</keyword>
<keyword evidence="5" id="KW-1133">Transmembrane helix</keyword>
<organism evidence="8 9">
    <name type="scientific">Nicrophorus vespilloides</name>
    <name type="common">Boreal carrion beetle</name>
    <dbReference type="NCBI Taxonomy" id="110193"/>
    <lineage>
        <taxon>Eukaryota</taxon>
        <taxon>Metazoa</taxon>
        <taxon>Ecdysozoa</taxon>
        <taxon>Arthropoda</taxon>
        <taxon>Hexapoda</taxon>
        <taxon>Insecta</taxon>
        <taxon>Pterygota</taxon>
        <taxon>Neoptera</taxon>
        <taxon>Endopterygota</taxon>
        <taxon>Coleoptera</taxon>
        <taxon>Polyphaga</taxon>
        <taxon>Staphyliniformia</taxon>
        <taxon>Silphidae</taxon>
        <taxon>Nicrophorinae</taxon>
        <taxon>Nicrophorus</taxon>
    </lineage>
</organism>
<feature type="domain" description="AMP-binding enzyme C-terminal" evidence="7">
    <location>
        <begin position="436"/>
        <end position="512"/>
    </location>
</feature>
<evidence type="ECO:0000313" key="9">
    <source>
        <dbReference type="RefSeq" id="XP_017776176.1"/>
    </source>
</evidence>
<comment type="similarity">
    <text evidence="2">Belongs to the ATP-dependent AMP-binding enzyme family.</text>
</comment>
<evidence type="ECO:0000256" key="3">
    <source>
        <dbReference type="ARBA" id="ARBA00022598"/>
    </source>
</evidence>
<accession>A0ABM1MNM6</accession>
<evidence type="ECO:0000256" key="5">
    <source>
        <dbReference type="SAM" id="Phobius"/>
    </source>
</evidence>
<proteinExistence type="inferred from homology"/>
<dbReference type="InterPro" id="IPR000873">
    <property type="entry name" value="AMP-dep_synth/lig_dom"/>
</dbReference>
<evidence type="ECO:0000259" key="7">
    <source>
        <dbReference type="Pfam" id="PF13193"/>
    </source>
</evidence>
<dbReference type="InterPro" id="IPR025110">
    <property type="entry name" value="AMP-bd_C"/>
</dbReference>
<feature type="domain" description="AMP-dependent synthetase/ligase" evidence="6">
    <location>
        <begin position="22"/>
        <end position="385"/>
    </location>
</feature>
<evidence type="ECO:0000256" key="1">
    <source>
        <dbReference type="ARBA" id="ARBA00004275"/>
    </source>
</evidence>
<dbReference type="PANTHER" id="PTHR24096:SF149">
    <property type="entry name" value="AMP-BINDING DOMAIN-CONTAINING PROTEIN-RELATED"/>
    <property type="match status" value="1"/>
</dbReference>
<dbReference type="PROSITE" id="PS00455">
    <property type="entry name" value="AMP_BINDING"/>
    <property type="match status" value="1"/>
</dbReference>
<reference evidence="9" key="1">
    <citation type="submission" date="2025-08" db="UniProtKB">
        <authorList>
            <consortium name="RefSeq"/>
        </authorList>
    </citation>
    <scope>IDENTIFICATION</scope>
    <source>
        <tissue evidence="9">Whole Larva</tissue>
    </source>
</reference>
<keyword evidence="8" id="KW-1185">Reference proteome</keyword>
<dbReference type="GeneID" id="108562379"/>
<comment type="subcellular location">
    <subcellularLocation>
        <location evidence="1">Peroxisome</location>
    </subcellularLocation>
</comment>
<gene>
    <name evidence="9" type="primary">LOC108562379</name>
</gene>
<dbReference type="Gene3D" id="2.30.38.10">
    <property type="entry name" value="Luciferase, Domain 3"/>
    <property type="match status" value="1"/>
</dbReference>
<dbReference type="RefSeq" id="XP_017776176.1">
    <property type="nucleotide sequence ID" value="XM_017920687.1"/>
</dbReference>
<dbReference type="InterPro" id="IPR020845">
    <property type="entry name" value="AMP-binding_CS"/>
</dbReference>
<evidence type="ECO:0000256" key="2">
    <source>
        <dbReference type="ARBA" id="ARBA00006432"/>
    </source>
</evidence>
<name>A0ABM1MNM6_NICVS</name>
<dbReference type="CDD" id="cd05911">
    <property type="entry name" value="Firefly_Luc_like"/>
    <property type="match status" value="1"/>
</dbReference>
<keyword evidence="3" id="KW-0436">Ligase</keyword>
<dbReference type="Gene3D" id="3.30.300.30">
    <property type="match status" value="1"/>
</dbReference>
<evidence type="ECO:0000256" key="4">
    <source>
        <dbReference type="ARBA" id="ARBA00023140"/>
    </source>
</evidence>
<dbReference type="InterPro" id="IPR045851">
    <property type="entry name" value="AMP-bd_C_sf"/>
</dbReference>
<dbReference type="Pfam" id="PF00501">
    <property type="entry name" value="AMP-binding"/>
    <property type="match status" value="1"/>
</dbReference>
<protein>
    <submittedName>
        <fullName evidence="9">4-coumarate--CoA ligase 1-like</fullName>
    </submittedName>
</protein>
<dbReference type="SUPFAM" id="SSF56801">
    <property type="entry name" value="Acetyl-CoA synthetase-like"/>
    <property type="match status" value="1"/>
</dbReference>
<dbReference type="PANTHER" id="PTHR24096">
    <property type="entry name" value="LONG-CHAIN-FATTY-ACID--COA LIGASE"/>
    <property type="match status" value="1"/>
</dbReference>
<dbReference type="Proteomes" id="UP000695000">
    <property type="component" value="Unplaced"/>
</dbReference>
<dbReference type="Pfam" id="PF13193">
    <property type="entry name" value="AMP-binding_C"/>
    <property type="match status" value="1"/>
</dbReference>
<evidence type="ECO:0000259" key="6">
    <source>
        <dbReference type="Pfam" id="PF00501"/>
    </source>
</evidence>
<keyword evidence="4" id="KW-0576">Peroxisome</keyword>
<sequence length="523" mass="58117">MIASMEVFDHKKTFVQTIIDNCKLFGNRTAFIDANSGESISFNDLLRKSIKLSKVLTEMDFKKDDIAAICMDNNIHYPIIFMACLFNGIALHCINPKSTIFEFERFLGMSKPMVIFTYDFTYPIISLIKEKFNLIHIIINSTNIVNCVNLKEIFNAEEEFIDFSPVTIEPKEQVALIMNSSGTTGTSKAVEMTHENLTNLINFYGIPRFISCDVDDVSIAVCPFYHLYGIIIFVNTLLTGIVNVVMTKFKKDTYLKLIESYKATVLFIVPPIATLLVKSSITDNYNLSSVKAVFSCAAPLAGDVQDTLNKKLNVTIQQLYGMTEMSGVVTAFPNDTSGHKKAGCVGILIPGLLGMVKDLNGNTALGPNQPGELCFKGKFIMKGYLNNSAATSMMFNDNSFLMTGDLGYYDEDGYFYVIDRLKELIKHKGFQVAPAELEDIINSHPGVSDCAVVGKPDEIAGELPIAFVVKQLNCDVSEQDIKDHVALHVSNEKQIHGGVRFLEEIPKTESGKILRKNLRLLVS</sequence>
<keyword evidence="5" id="KW-0472">Membrane</keyword>
<feature type="transmembrane region" description="Helical" evidence="5">
    <location>
        <begin position="225"/>
        <end position="246"/>
    </location>
</feature>